<evidence type="ECO:0008006" key="3">
    <source>
        <dbReference type="Google" id="ProtNLM"/>
    </source>
</evidence>
<reference evidence="1 2" key="1">
    <citation type="journal article" date="2024" name="Commun. Biol.">
        <title>Comparative genomic analysis of thermophilic fungi reveals convergent evolutionary adaptations and gene losses.</title>
        <authorList>
            <person name="Steindorff A.S."/>
            <person name="Aguilar-Pontes M.V."/>
            <person name="Robinson A.J."/>
            <person name="Andreopoulos B."/>
            <person name="LaButti K."/>
            <person name="Kuo A."/>
            <person name="Mondo S."/>
            <person name="Riley R."/>
            <person name="Otillar R."/>
            <person name="Haridas S."/>
            <person name="Lipzen A."/>
            <person name="Grimwood J."/>
            <person name="Schmutz J."/>
            <person name="Clum A."/>
            <person name="Reid I.D."/>
            <person name="Moisan M.C."/>
            <person name="Butler G."/>
            <person name="Nguyen T.T.M."/>
            <person name="Dewar K."/>
            <person name="Conant G."/>
            <person name="Drula E."/>
            <person name="Henrissat B."/>
            <person name="Hansel C."/>
            <person name="Singer S."/>
            <person name="Hutchinson M.I."/>
            <person name="de Vries R.P."/>
            <person name="Natvig D.O."/>
            <person name="Powell A.J."/>
            <person name="Tsang A."/>
            <person name="Grigoriev I.V."/>
        </authorList>
    </citation>
    <scope>NUCLEOTIDE SEQUENCE [LARGE SCALE GENOMIC DNA]</scope>
    <source>
        <strain evidence="1 2">CBS 494.80</strain>
    </source>
</reference>
<evidence type="ECO:0000313" key="1">
    <source>
        <dbReference type="EMBL" id="KAL2073679.1"/>
    </source>
</evidence>
<name>A0ABR4CUW0_9HELO</name>
<comment type="caution">
    <text evidence="1">The sequence shown here is derived from an EMBL/GenBank/DDBJ whole genome shotgun (WGS) entry which is preliminary data.</text>
</comment>
<protein>
    <recommendedName>
        <fullName evidence="3">Secreted protein</fullName>
    </recommendedName>
</protein>
<organism evidence="1 2">
    <name type="scientific">Oculimacula yallundae</name>
    <dbReference type="NCBI Taxonomy" id="86028"/>
    <lineage>
        <taxon>Eukaryota</taxon>
        <taxon>Fungi</taxon>
        <taxon>Dikarya</taxon>
        <taxon>Ascomycota</taxon>
        <taxon>Pezizomycotina</taxon>
        <taxon>Leotiomycetes</taxon>
        <taxon>Helotiales</taxon>
        <taxon>Ploettnerulaceae</taxon>
        <taxon>Oculimacula</taxon>
    </lineage>
</organism>
<accession>A0ABR4CUW0</accession>
<keyword evidence="2" id="KW-1185">Reference proteome</keyword>
<proteinExistence type="predicted"/>
<feature type="non-terminal residue" evidence="1">
    <location>
        <position position="100"/>
    </location>
</feature>
<dbReference type="Proteomes" id="UP001595075">
    <property type="component" value="Unassembled WGS sequence"/>
</dbReference>
<dbReference type="EMBL" id="JAZHXI010000003">
    <property type="protein sequence ID" value="KAL2073679.1"/>
    <property type="molecule type" value="Genomic_DNA"/>
</dbReference>
<evidence type="ECO:0000313" key="2">
    <source>
        <dbReference type="Proteomes" id="UP001595075"/>
    </source>
</evidence>
<sequence length="100" mass="11239">MLMTATVLIYSSSPHVLLVEELFQTPPDPCKVALRRRIQGKVVGTALTVSSEAFWACQCSRDHHRTSQDVVQLVREPYAEPCNTRVPKHAGPTRYYITLA</sequence>
<gene>
    <name evidence="1" type="ORF">VTL71DRAFT_11005</name>
</gene>